<organism evidence="4 5">
    <name type="scientific">Striga hermonthica</name>
    <name type="common">Purple witchweed</name>
    <name type="synonym">Buchnera hermonthica</name>
    <dbReference type="NCBI Taxonomy" id="68872"/>
    <lineage>
        <taxon>Eukaryota</taxon>
        <taxon>Viridiplantae</taxon>
        <taxon>Streptophyta</taxon>
        <taxon>Embryophyta</taxon>
        <taxon>Tracheophyta</taxon>
        <taxon>Spermatophyta</taxon>
        <taxon>Magnoliopsida</taxon>
        <taxon>eudicotyledons</taxon>
        <taxon>Gunneridae</taxon>
        <taxon>Pentapetalae</taxon>
        <taxon>asterids</taxon>
        <taxon>lamiids</taxon>
        <taxon>Lamiales</taxon>
        <taxon>Orobanchaceae</taxon>
        <taxon>Buchnereae</taxon>
        <taxon>Striga</taxon>
    </lineage>
</organism>
<gene>
    <name evidence="4" type="ORF">SHERM_11298</name>
</gene>
<dbReference type="OrthoDB" id="1750606at2759"/>
<feature type="region of interest" description="Disordered" evidence="2">
    <location>
        <begin position="277"/>
        <end position="304"/>
    </location>
</feature>
<reference evidence="4" key="1">
    <citation type="submission" date="2019-12" db="EMBL/GenBank/DDBJ databases">
        <authorList>
            <person name="Scholes J."/>
        </authorList>
    </citation>
    <scope>NUCLEOTIDE SEQUENCE</scope>
</reference>
<dbReference type="GO" id="GO:0008270">
    <property type="term" value="F:zinc ion binding"/>
    <property type="evidence" value="ECO:0007669"/>
    <property type="project" value="UniProtKB-KW"/>
</dbReference>
<dbReference type="InterPro" id="IPR040256">
    <property type="entry name" value="At4g02000-like"/>
</dbReference>
<evidence type="ECO:0000313" key="5">
    <source>
        <dbReference type="Proteomes" id="UP001153555"/>
    </source>
</evidence>
<dbReference type="Proteomes" id="UP001153555">
    <property type="component" value="Unassembled WGS sequence"/>
</dbReference>
<feature type="domain" description="CCHC-type" evidence="3">
    <location>
        <begin position="225"/>
        <end position="238"/>
    </location>
</feature>
<dbReference type="GO" id="GO:0003676">
    <property type="term" value="F:nucleic acid binding"/>
    <property type="evidence" value="ECO:0007669"/>
    <property type="project" value="InterPro"/>
</dbReference>
<keyword evidence="5" id="KW-1185">Reference proteome</keyword>
<evidence type="ECO:0000256" key="2">
    <source>
        <dbReference type="SAM" id="MobiDB-lite"/>
    </source>
</evidence>
<evidence type="ECO:0000259" key="3">
    <source>
        <dbReference type="PROSITE" id="PS50158"/>
    </source>
</evidence>
<protein>
    <recommendedName>
        <fullName evidence="3">CCHC-type domain-containing protein</fullName>
    </recommendedName>
</protein>
<dbReference type="PANTHER" id="PTHR31286">
    <property type="entry name" value="GLYCINE-RICH CELL WALL STRUCTURAL PROTEIN 1.8-LIKE"/>
    <property type="match status" value="1"/>
</dbReference>
<dbReference type="Pfam" id="PF22936">
    <property type="entry name" value="Pol_BBD"/>
    <property type="match status" value="1"/>
</dbReference>
<comment type="caution">
    <text evidence="4">The sequence shown here is derived from an EMBL/GenBank/DDBJ whole genome shotgun (WGS) entry which is preliminary data.</text>
</comment>
<dbReference type="PROSITE" id="PS50158">
    <property type="entry name" value="ZF_CCHC"/>
    <property type="match status" value="1"/>
</dbReference>
<dbReference type="InterPro" id="IPR054722">
    <property type="entry name" value="PolX-like_BBD"/>
</dbReference>
<sequence>QANICSDVDMVFKRSMVATPIIVNLPNGTKVRVTQVGEVKFNDHVILKDVHIIPEFKYNLLSVVQLVENDKLKFIFTSDGCKLINGETIVEIVVGKAVGGLYVIEGNDAYINAANGSFGGQYILLKQWDPKCLEFSEDEEVVRIWTHIQNLPLHWSTTELGLKMGRKIGKVIDVQAPGVGNSIGQTIKVLVELNVREPILRGTFIKLGAENTWIDFRYENLQTLCYYCGRLGHGDKNCSFKQKDINNNVLKTGQDLVATESVSIELIRLDTPPLNLGKSPLMQPNNADKDLTPKGKGVEPHYEVEPSSKGLVDVEIKQSPLLTFSGARSKKTFFQKSKEPFGESYPRYG</sequence>
<dbReference type="InterPro" id="IPR025836">
    <property type="entry name" value="Zn_knuckle_CX2CX4HX4C"/>
</dbReference>
<dbReference type="InterPro" id="IPR001878">
    <property type="entry name" value="Znf_CCHC"/>
</dbReference>
<dbReference type="Pfam" id="PF14392">
    <property type="entry name" value="zf-CCHC_4"/>
    <property type="match status" value="1"/>
</dbReference>
<dbReference type="PANTHER" id="PTHR31286:SF178">
    <property type="entry name" value="DUF4283 DOMAIN-CONTAINING PROTEIN"/>
    <property type="match status" value="1"/>
</dbReference>
<dbReference type="AlphaFoldDB" id="A0A9N7MKH9"/>
<keyword evidence="1" id="KW-0862">Zinc</keyword>
<proteinExistence type="predicted"/>
<keyword evidence="1" id="KW-0479">Metal-binding</keyword>
<evidence type="ECO:0000313" key="4">
    <source>
        <dbReference type="EMBL" id="CAA0809094.1"/>
    </source>
</evidence>
<dbReference type="EMBL" id="CACSLK010003174">
    <property type="protein sequence ID" value="CAA0809094.1"/>
    <property type="molecule type" value="Genomic_DNA"/>
</dbReference>
<keyword evidence="1" id="KW-0863">Zinc-finger</keyword>
<feature type="compositionally biased region" description="Basic and acidic residues" evidence="2">
    <location>
        <begin position="287"/>
        <end position="304"/>
    </location>
</feature>
<name>A0A9N7MKH9_STRHE</name>
<feature type="non-terminal residue" evidence="4">
    <location>
        <position position="349"/>
    </location>
</feature>
<feature type="non-terminal residue" evidence="4">
    <location>
        <position position="1"/>
    </location>
</feature>
<evidence type="ECO:0000256" key="1">
    <source>
        <dbReference type="PROSITE-ProRule" id="PRU00047"/>
    </source>
</evidence>
<accession>A0A9N7MKH9</accession>